<dbReference type="Gene3D" id="1.10.10.10">
    <property type="entry name" value="Winged helix-like DNA-binding domain superfamily/Winged helix DNA-binding domain"/>
    <property type="match status" value="1"/>
</dbReference>
<evidence type="ECO:0000256" key="1">
    <source>
        <dbReference type="ARBA" id="ARBA00009437"/>
    </source>
</evidence>
<keyword evidence="7" id="KW-1185">Reference proteome</keyword>
<dbReference type="GO" id="GO:0003677">
    <property type="term" value="F:DNA binding"/>
    <property type="evidence" value="ECO:0007669"/>
    <property type="project" value="UniProtKB-KW"/>
</dbReference>
<dbReference type="CDD" id="cd08440">
    <property type="entry name" value="PBP2_LTTR_like_4"/>
    <property type="match status" value="1"/>
</dbReference>
<dbReference type="SUPFAM" id="SSF46785">
    <property type="entry name" value="Winged helix' DNA-binding domain"/>
    <property type="match status" value="1"/>
</dbReference>
<sequence>MTLKQLKAFLTVARTLNYAQAAEELFLSQSALSITIKTLEEEFGGKLFRRNTRRVEVTAEGASLIPAAKKLLANWEEMEKDLKQRFQFNRGTLNIASMPYATHAILPALIERFAQRHPNISFSIHDVPNEKIIEKVQDGIFEIGLCFQPSQTEQLSFVPLLQEDFIAVVPKNHHLASQPTITWQQLCAESFITLQNPSIVRQIIEQKCLEYQLTLDLKVECHQISSISNFVALGMGVSAIPRQFQRCIDLEHNQLLEISDDHVQLQLGILYKKDFQLSSISSEFIQMLQEQQFIF</sequence>
<keyword evidence="4" id="KW-0804">Transcription</keyword>
<proteinExistence type="inferred from homology"/>
<accession>A0A1G6GT79</accession>
<keyword evidence="2" id="KW-0805">Transcription regulation</keyword>
<feature type="domain" description="HTH lysR-type" evidence="5">
    <location>
        <begin position="1"/>
        <end position="58"/>
    </location>
</feature>
<evidence type="ECO:0000256" key="4">
    <source>
        <dbReference type="ARBA" id="ARBA00023163"/>
    </source>
</evidence>
<reference evidence="7" key="1">
    <citation type="submission" date="2016-09" db="EMBL/GenBank/DDBJ databases">
        <authorList>
            <person name="Varghese N."/>
            <person name="Submissions S."/>
        </authorList>
    </citation>
    <scope>NUCLEOTIDE SEQUENCE [LARGE SCALE GENOMIC DNA]</scope>
    <source>
        <strain evidence="7">ANC 3699</strain>
    </source>
</reference>
<dbReference type="Pfam" id="PF03466">
    <property type="entry name" value="LysR_substrate"/>
    <property type="match status" value="1"/>
</dbReference>
<dbReference type="Pfam" id="PF00126">
    <property type="entry name" value="HTH_1"/>
    <property type="match status" value="1"/>
</dbReference>
<evidence type="ECO:0000313" key="7">
    <source>
        <dbReference type="Proteomes" id="UP000242317"/>
    </source>
</evidence>
<organism evidence="6 7">
    <name type="scientific">Acinetobacter marinus</name>
    <dbReference type="NCBI Taxonomy" id="281375"/>
    <lineage>
        <taxon>Bacteria</taxon>
        <taxon>Pseudomonadati</taxon>
        <taxon>Pseudomonadota</taxon>
        <taxon>Gammaproteobacteria</taxon>
        <taxon>Moraxellales</taxon>
        <taxon>Moraxellaceae</taxon>
        <taxon>Acinetobacter</taxon>
    </lineage>
</organism>
<name>A0A1G6GT79_9GAMM</name>
<dbReference type="RefSeq" id="WP_092615974.1">
    <property type="nucleotide sequence ID" value="NZ_FMYK01000001.1"/>
</dbReference>
<dbReference type="PANTHER" id="PTHR30419">
    <property type="entry name" value="HTH-TYPE TRANSCRIPTIONAL REGULATOR YBHD"/>
    <property type="match status" value="1"/>
</dbReference>
<dbReference type="InterPro" id="IPR036388">
    <property type="entry name" value="WH-like_DNA-bd_sf"/>
</dbReference>
<dbReference type="SUPFAM" id="SSF53850">
    <property type="entry name" value="Periplasmic binding protein-like II"/>
    <property type="match status" value="1"/>
</dbReference>
<dbReference type="GO" id="GO:0005829">
    <property type="term" value="C:cytosol"/>
    <property type="evidence" value="ECO:0007669"/>
    <property type="project" value="TreeGrafter"/>
</dbReference>
<evidence type="ECO:0000256" key="3">
    <source>
        <dbReference type="ARBA" id="ARBA00023125"/>
    </source>
</evidence>
<comment type="similarity">
    <text evidence="1">Belongs to the LysR transcriptional regulatory family.</text>
</comment>
<dbReference type="Gene3D" id="3.40.190.290">
    <property type="match status" value="1"/>
</dbReference>
<dbReference type="InterPro" id="IPR050950">
    <property type="entry name" value="HTH-type_LysR_regulators"/>
</dbReference>
<dbReference type="PRINTS" id="PR00039">
    <property type="entry name" value="HTHLYSR"/>
</dbReference>
<dbReference type="EMBL" id="FMYK01000001">
    <property type="protein sequence ID" value="SDB84376.1"/>
    <property type="molecule type" value="Genomic_DNA"/>
</dbReference>
<dbReference type="InterPro" id="IPR005119">
    <property type="entry name" value="LysR_subst-bd"/>
</dbReference>
<protein>
    <submittedName>
        <fullName evidence="6">LysR family transcriptional regulator, carnitine catabolism transcriptional activator</fullName>
    </submittedName>
</protein>
<evidence type="ECO:0000313" key="6">
    <source>
        <dbReference type="EMBL" id="SDB84376.1"/>
    </source>
</evidence>
<gene>
    <name evidence="6" type="ORF">SAMN05421749_101297</name>
</gene>
<dbReference type="Proteomes" id="UP000242317">
    <property type="component" value="Unassembled WGS sequence"/>
</dbReference>
<evidence type="ECO:0000256" key="2">
    <source>
        <dbReference type="ARBA" id="ARBA00023015"/>
    </source>
</evidence>
<dbReference type="PROSITE" id="PS50931">
    <property type="entry name" value="HTH_LYSR"/>
    <property type="match status" value="1"/>
</dbReference>
<dbReference type="GO" id="GO:0003700">
    <property type="term" value="F:DNA-binding transcription factor activity"/>
    <property type="evidence" value="ECO:0007669"/>
    <property type="project" value="InterPro"/>
</dbReference>
<keyword evidence="3" id="KW-0238">DNA-binding</keyword>
<dbReference type="FunFam" id="1.10.10.10:FF:000001">
    <property type="entry name" value="LysR family transcriptional regulator"/>
    <property type="match status" value="1"/>
</dbReference>
<dbReference type="InterPro" id="IPR036390">
    <property type="entry name" value="WH_DNA-bd_sf"/>
</dbReference>
<dbReference type="InterPro" id="IPR000847">
    <property type="entry name" value="LysR_HTH_N"/>
</dbReference>
<dbReference type="PANTHER" id="PTHR30419:SF30">
    <property type="entry name" value="LYSR FAMILY TRANSCRIPTIONAL REGULATOR"/>
    <property type="match status" value="1"/>
</dbReference>
<dbReference type="AlphaFoldDB" id="A0A1G6GT79"/>
<dbReference type="OrthoDB" id="9803735at2"/>
<evidence type="ECO:0000259" key="5">
    <source>
        <dbReference type="PROSITE" id="PS50931"/>
    </source>
</evidence>